<accession>A2ERI3</accession>
<reference evidence="2" key="2">
    <citation type="journal article" date="2007" name="Science">
        <title>Draft genome sequence of the sexually transmitted pathogen Trichomonas vaginalis.</title>
        <authorList>
            <person name="Carlton J.M."/>
            <person name="Hirt R.P."/>
            <person name="Silva J.C."/>
            <person name="Delcher A.L."/>
            <person name="Schatz M."/>
            <person name="Zhao Q."/>
            <person name="Wortman J.R."/>
            <person name="Bidwell S.L."/>
            <person name="Alsmark U.C.M."/>
            <person name="Besteiro S."/>
            <person name="Sicheritz-Ponten T."/>
            <person name="Noel C.J."/>
            <person name="Dacks J.B."/>
            <person name="Foster P.G."/>
            <person name="Simillion C."/>
            <person name="Van de Peer Y."/>
            <person name="Miranda-Saavedra D."/>
            <person name="Barton G.J."/>
            <person name="Westrop G.D."/>
            <person name="Mueller S."/>
            <person name="Dessi D."/>
            <person name="Fiori P.L."/>
            <person name="Ren Q."/>
            <person name="Paulsen I."/>
            <person name="Zhang H."/>
            <person name="Bastida-Corcuera F.D."/>
            <person name="Simoes-Barbosa A."/>
            <person name="Brown M.T."/>
            <person name="Hayes R.D."/>
            <person name="Mukherjee M."/>
            <person name="Okumura C.Y."/>
            <person name="Schneider R."/>
            <person name="Smith A.J."/>
            <person name="Vanacova S."/>
            <person name="Villalvazo M."/>
            <person name="Haas B.J."/>
            <person name="Pertea M."/>
            <person name="Feldblyum T.V."/>
            <person name="Utterback T.R."/>
            <person name="Shu C.L."/>
            <person name="Osoegawa K."/>
            <person name="de Jong P.J."/>
            <person name="Hrdy I."/>
            <person name="Horvathova L."/>
            <person name="Zubacova Z."/>
            <person name="Dolezal P."/>
            <person name="Malik S.B."/>
            <person name="Logsdon J.M. Jr."/>
            <person name="Henze K."/>
            <person name="Gupta A."/>
            <person name="Wang C.C."/>
            <person name="Dunne R.L."/>
            <person name="Upcroft J.A."/>
            <person name="Upcroft P."/>
            <person name="White O."/>
            <person name="Salzberg S.L."/>
            <person name="Tang P."/>
            <person name="Chiu C.-H."/>
            <person name="Lee Y.-S."/>
            <person name="Embley T.M."/>
            <person name="Coombs G.H."/>
            <person name="Mottram J.C."/>
            <person name="Tachezy J."/>
            <person name="Fraser-Liggett C.M."/>
            <person name="Johnson P.J."/>
        </authorList>
    </citation>
    <scope>NUCLEOTIDE SEQUENCE [LARGE SCALE GENOMIC DNA]</scope>
    <source>
        <strain evidence="2">G3</strain>
    </source>
</reference>
<dbReference type="KEGG" id="tva:4762574"/>
<keyword evidence="3" id="KW-1185">Reference proteome</keyword>
<gene>
    <name evidence="2" type="ORF">TVAG_059080</name>
</gene>
<evidence type="ECO:0000313" key="2">
    <source>
        <dbReference type="EMBL" id="EAY04710.1"/>
    </source>
</evidence>
<dbReference type="InParanoid" id="A2ERI3"/>
<reference evidence="2" key="1">
    <citation type="submission" date="2006-10" db="EMBL/GenBank/DDBJ databases">
        <authorList>
            <person name="Amadeo P."/>
            <person name="Zhao Q."/>
            <person name="Wortman J."/>
            <person name="Fraser-Liggett C."/>
            <person name="Carlton J."/>
        </authorList>
    </citation>
    <scope>NUCLEOTIDE SEQUENCE</scope>
    <source>
        <strain evidence="2">G3</strain>
    </source>
</reference>
<dbReference type="EMBL" id="DS113467">
    <property type="protein sequence ID" value="EAY04710.1"/>
    <property type="molecule type" value="Genomic_DNA"/>
</dbReference>
<dbReference type="RefSeq" id="XP_001316933.1">
    <property type="nucleotide sequence ID" value="XM_001316898.1"/>
</dbReference>
<evidence type="ECO:0000256" key="1">
    <source>
        <dbReference type="SAM" id="MobiDB-lite"/>
    </source>
</evidence>
<sequence length="258" mass="28724">MMLERSKSVGFKTIPSDGSGTDLASIWGSQGLESNTPPSSPVAKNSPTMFSLLSLNTPKSPKKSLYVPPRIDSPSPKKSRPKPVDYMYSSISLTSSQKVSFDSIYKSTTTYVYKGNENQNLAWEDFRRIVQDAEESIVATPNLVFQFKKKVVSAKALTSSAQTKLDKITDELSNIDIEKALSLIQDLSKVEKLSIYSTSPFNFSVVTPIHLKYTEVGSQLGPLHRYVFNGFIFPSTLDKFMHVYTDLGSVKRYTVVLH</sequence>
<dbReference type="Proteomes" id="UP000001542">
    <property type="component" value="Unassembled WGS sequence"/>
</dbReference>
<dbReference type="AlphaFoldDB" id="A2ERI3"/>
<protein>
    <submittedName>
        <fullName evidence="2">Uncharacterized protein</fullName>
    </submittedName>
</protein>
<organism evidence="2 3">
    <name type="scientific">Trichomonas vaginalis (strain ATCC PRA-98 / G3)</name>
    <dbReference type="NCBI Taxonomy" id="412133"/>
    <lineage>
        <taxon>Eukaryota</taxon>
        <taxon>Metamonada</taxon>
        <taxon>Parabasalia</taxon>
        <taxon>Trichomonadida</taxon>
        <taxon>Trichomonadidae</taxon>
        <taxon>Trichomonas</taxon>
    </lineage>
</organism>
<dbReference type="VEuPathDB" id="TrichDB:TVAG_059080"/>
<name>A2ERI3_TRIV3</name>
<proteinExistence type="predicted"/>
<dbReference type="VEuPathDB" id="TrichDB:TVAGG3_0284740"/>
<evidence type="ECO:0000313" key="3">
    <source>
        <dbReference type="Proteomes" id="UP000001542"/>
    </source>
</evidence>
<feature type="compositionally biased region" description="Polar residues" evidence="1">
    <location>
        <begin position="27"/>
        <end position="48"/>
    </location>
</feature>
<dbReference type="OrthoDB" id="10572856at2759"/>
<feature type="region of interest" description="Disordered" evidence="1">
    <location>
        <begin position="1"/>
        <end position="48"/>
    </location>
</feature>
<feature type="region of interest" description="Disordered" evidence="1">
    <location>
        <begin position="60"/>
        <end position="83"/>
    </location>
</feature>